<dbReference type="GO" id="GO:0005634">
    <property type="term" value="C:nucleus"/>
    <property type="evidence" value="ECO:0007669"/>
    <property type="project" value="UniProtKB-SubCell"/>
</dbReference>
<dbReference type="AlphaFoldDB" id="A0A3P8PDQ7"/>
<dbReference type="GO" id="GO:0006364">
    <property type="term" value="P:rRNA processing"/>
    <property type="evidence" value="ECO:0007669"/>
    <property type="project" value="UniProtKB-KW"/>
</dbReference>
<keyword evidence="3" id="KW-0698">rRNA processing</keyword>
<dbReference type="Ensembl" id="ENSACLT00000015449.2">
    <property type="protein sequence ID" value="ENSACLP00000015094.1"/>
    <property type="gene ID" value="ENSACLG00000010281.2"/>
</dbReference>
<dbReference type="PANTHER" id="PTHR13026:SF0">
    <property type="entry name" value="RIBOSOMAL RNA PROCESSING 1B"/>
    <property type="match status" value="1"/>
</dbReference>
<evidence type="ECO:0000256" key="4">
    <source>
        <dbReference type="ARBA" id="ARBA00023242"/>
    </source>
</evidence>
<evidence type="ECO:0000256" key="2">
    <source>
        <dbReference type="ARBA" id="ARBA00006374"/>
    </source>
</evidence>
<reference evidence="5" key="4">
    <citation type="submission" date="2025-09" db="UniProtKB">
        <authorList>
            <consortium name="Ensembl"/>
        </authorList>
    </citation>
    <scope>IDENTIFICATION</scope>
</reference>
<sequence>MADQQAEVQLAQRLASNEKPVRTRAMKKLRKYVSLRSQKGEFSGEELLKLWKGLFYCLWMQDKPLLQEELSRKISTLIHSFTSTQQQLSYLRSFLQTMKREWTGIDRLRMDKFFQLVRFVFRQTFEVLRRRSWDSSAVSQFLELLTAQLLQSDAAAPSGLQLHVLDLYLTELAVMGAAELTADQNLTLIEPFCRTAARTKEVNCCGPGVHTTETSSYLQRLCSGKRLHSTDSLESKRTLFCPDAQTVNVAFQL</sequence>
<dbReference type="Bgee" id="ENSACLG00000010281">
    <property type="expression patterns" value="Expressed in testis and 6 other cell types or tissues"/>
</dbReference>
<dbReference type="Proteomes" id="UP000265100">
    <property type="component" value="Chromosome 16"/>
</dbReference>
<comment type="similarity">
    <text evidence="2">Belongs to the RRP1 family.</text>
</comment>
<comment type="subcellular location">
    <subcellularLocation>
        <location evidence="1">Nucleus</location>
    </subcellularLocation>
</comment>
<evidence type="ECO:0000313" key="5">
    <source>
        <dbReference type="Ensembl" id="ENSACLP00000015094.1"/>
    </source>
</evidence>
<proteinExistence type="inferred from homology"/>
<dbReference type="Pfam" id="PF05997">
    <property type="entry name" value="Nop52"/>
    <property type="match status" value="1"/>
</dbReference>
<reference evidence="5" key="3">
    <citation type="submission" date="2025-08" db="UniProtKB">
        <authorList>
            <consortium name="Ensembl"/>
        </authorList>
    </citation>
    <scope>IDENTIFICATION</scope>
</reference>
<keyword evidence="4" id="KW-0539">Nucleus</keyword>
<keyword evidence="6" id="KW-1185">Reference proteome</keyword>
<dbReference type="GO" id="GO:0030688">
    <property type="term" value="C:preribosome, small subunit precursor"/>
    <property type="evidence" value="ECO:0007669"/>
    <property type="project" value="InterPro"/>
</dbReference>
<name>A0A3P8PDQ7_ASTCA</name>
<evidence type="ECO:0000313" key="6">
    <source>
        <dbReference type="Proteomes" id="UP000265100"/>
    </source>
</evidence>
<evidence type="ECO:0000256" key="3">
    <source>
        <dbReference type="ARBA" id="ARBA00022552"/>
    </source>
</evidence>
<evidence type="ECO:0008006" key="7">
    <source>
        <dbReference type="Google" id="ProtNLM"/>
    </source>
</evidence>
<protein>
    <recommendedName>
        <fullName evidence="7">Ribosomal RNA processing 1</fullName>
    </recommendedName>
</protein>
<reference evidence="5 6" key="1">
    <citation type="submission" date="2018-05" db="EMBL/GenBank/DDBJ databases">
        <authorList>
            <person name="Datahose"/>
        </authorList>
    </citation>
    <scope>NUCLEOTIDE SEQUENCE</scope>
</reference>
<dbReference type="OMA" id="AMWFSDR"/>
<evidence type="ECO:0000256" key="1">
    <source>
        <dbReference type="ARBA" id="ARBA00004123"/>
    </source>
</evidence>
<organism evidence="5 6">
    <name type="scientific">Astatotilapia calliptera</name>
    <name type="common">Eastern happy</name>
    <name type="synonym">Chromis callipterus</name>
    <dbReference type="NCBI Taxonomy" id="8154"/>
    <lineage>
        <taxon>Eukaryota</taxon>
        <taxon>Metazoa</taxon>
        <taxon>Chordata</taxon>
        <taxon>Craniata</taxon>
        <taxon>Vertebrata</taxon>
        <taxon>Euteleostomi</taxon>
        <taxon>Actinopterygii</taxon>
        <taxon>Neopterygii</taxon>
        <taxon>Teleostei</taxon>
        <taxon>Neoteleostei</taxon>
        <taxon>Acanthomorphata</taxon>
        <taxon>Ovalentaria</taxon>
        <taxon>Cichlomorphae</taxon>
        <taxon>Cichliformes</taxon>
        <taxon>Cichlidae</taxon>
        <taxon>African cichlids</taxon>
        <taxon>Pseudocrenilabrinae</taxon>
        <taxon>Haplochromini</taxon>
        <taxon>Astatotilapia</taxon>
    </lineage>
</organism>
<reference evidence="6" key="2">
    <citation type="submission" date="2023-03" db="EMBL/GenBank/DDBJ databases">
        <authorList>
            <consortium name="Wellcome Sanger Institute Data Sharing"/>
        </authorList>
    </citation>
    <scope>NUCLEOTIDE SEQUENCE [LARGE SCALE GENOMIC DNA]</scope>
</reference>
<dbReference type="GeneTree" id="ENSGT00390000011821"/>
<dbReference type="InterPro" id="IPR010301">
    <property type="entry name" value="RRP1"/>
</dbReference>
<accession>A0A3P8PDQ7</accession>
<dbReference type="PANTHER" id="PTHR13026">
    <property type="entry name" value="NNP-1 PROTEIN NOVEL NUCLEAR PROTEIN 1 NOP52"/>
    <property type="match status" value="1"/>
</dbReference>